<gene>
    <name evidence="6" type="ORF">IAD03_03430</name>
</gene>
<evidence type="ECO:0000256" key="1">
    <source>
        <dbReference type="ARBA" id="ARBA00023015"/>
    </source>
</evidence>
<dbReference type="Proteomes" id="UP000824141">
    <property type="component" value="Unassembled WGS sequence"/>
</dbReference>
<evidence type="ECO:0000313" key="7">
    <source>
        <dbReference type="Proteomes" id="UP000824141"/>
    </source>
</evidence>
<dbReference type="InterPro" id="IPR013324">
    <property type="entry name" value="RNA_pol_sigma_r3/r4-like"/>
</dbReference>
<keyword evidence="1" id="KW-0805">Transcription regulation</keyword>
<dbReference type="PANTHER" id="PTHR43133">
    <property type="entry name" value="RNA POLYMERASE ECF-TYPE SIGMA FACTO"/>
    <property type="match status" value="1"/>
</dbReference>
<accession>A0A9D1FR23</accession>
<keyword evidence="2" id="KW-0731">Sigma factor</keyword>
<dbReference type="InterPro" id="IPR036388">
    <property type="entry name" value="WH-like_DNA-bd_sf"/>
</dbReference>
<dbReference type="CDD" id="cd06171">
    <property type="entry name" value="Sigma70_r4"/>
    <property type="match status" value="1"/>
</dbReference>
<dbReference type="GO" id="GO:0003677">
    <property type="term" value="F:DNA binding"/>
    <property type="evidence" value="ECO:0007669"/>
    <property type="project" value="UniProtKB-KW"/>
</dbReference>
<dbReference type="GO" id="GO:0016987">
    <property type="term" value="F:sigma factor activity"/>
    <property type="evidence" value="ECO:0007669"/>
    <property type="project" value="UniProtKB-KW"/>
</dbReference>
<dbReference type="EMBL" id="DVJM01000062">
    <property type="protein sequence ID" value="HIS78403.1"/>
    <property type="molecule type" value="Genomic_DNA"/>
</dbReference>
<evidence type="ECO:0000259" key="5">
    <source>
        <dbReference type="Pfam" id="PF08281"/>
    </source>
</evidence>
<sequence length="66" mass="7809">EELGVLEELMRLPGKYREVIHLHYIEGYRIAEIAEMLGRKESTVKVQLHRGRELLRLNLEERGIQP</sequence>
<feature type="non-terminal residue" evidence="6">
    <location>
        <position position="1"/>
    </location>
</feature>
<reference evidence="6" key="1">
    <citation type="submission" date="2020-10" db="EMBL/GenBank/DDBJ databases">
        <authorList>
            <person name="Gilroy R."/>
        </authorList>
    </citation>
    <scope>NUCLEOTIDE SEQUENCE</scope>
    <source>
        <strain evidence="6">6086</strain>
    </source>
</reference>
<dbReference type="GO" id="GO:0006352">
    <property type="term" value="P:DNA-templated transcription initiation"/>
    <property type="evidence" value="ECO:0007669"/>
    <property type="project" value="InterPro"/>
</dbReference>
<organism evidence="6 7">
    <name type="scientific">Candidatus Caccousia stercoris</name>
    <dbReference type="NCBI Taxonomy" id="2840723"/>
    <lineage>
        <taxon>Bacteria</taxon>
        <taxon>Bacillati</taxon>
        <taxon>Bacillota</taxon>
        <taxon>Clostridia</taxon>
        <taxon>Eubacteriales</taxon>
        <taxon>Oscillospiraceae</taxon>
        <taxon>Oscillospiraceae incertae sedis</taxon>
        <taxon>Candidatus Caccousia</taxon>
    </lineage>
</organism>
<evidence type="ECO:0000256" key="3">
    <source>
        <dbReference type="ARBA" id="ARBA00023125"/>
    </source>
</evidence>
<keyword evidence="4" id="KW-0804">Transcription</keyword>
<feature type="domain" description="RNA polymerase sigma factor 70 region 4 type 2" evidence="5">
    <location>
        <begin position="5"/>
        <end position="55"/>
    </location>
</feature>
<evidence type="ECO:0000313" key="6">
    <source>
        <dbReference type="EMBL" id="HIS78403.1"/>
    </source>
</evidence>
<dbReference type="Pfam" id="PF08281">
    <property type="entry name" value="Sigma70_r4_2"/>
    <property type="match status" value="1"/>
</dbReference>
<proteinExistence type="predicted"/>
<reference evidence="6" key="2">
    <citation type="journal article" date="2021" name="PeerJ">
        <title>Extensive microbial diversity within the chicken gut microbiome revealed by metagenomics and culture.</title>
        <authorList>
            <person name="Gilroy R."/>
            <person name="Ravi A."/>
            <person name="Getino M."/>
            <person name="Pursley I."/>
            <person name="Horton D.L."/>
            <person name="Alikhan N.F."/>
            <person name="Baker D."/>
            <person name="Gharbi K."/>
            <person name="Hall N."/>
            <person name="Watson M."/>
            <person name="Adriaenssens E.M."/>
            <person name="Foster-Nyarko E."/>
            <person name="Jarju S."/>
            <person name="Secka A."/>
            <person name="Antonio M."/>
            <person name="Oren A."/>
            <person name="Chaudhuri R.R."/>
            <person name="La Ragione R."/>
            <person name="Hildebrand F."/>
            <person name="Pallen M.J."/>
        </authorList>
    </citation>
    <scope>NUCLEOTIDE SEQUENCE</scope>
    <source>
        <strain evidence="6">6086</strain>
    </source>
</reference>
<evidence type="ECO:0000256" key="4">
    <source>
        <dbReference type="ARBA" id="ARBA00023163"/>
    </source>
</evidence>
<dbReference type="PANTHER" id="PTHR43133:SF8">
    <property type="entry name" value="RNA POLYMERASE SIGMA FACTOR HI_1459-RELATED"/>
    <property type="match status" value="1"/>
</dbReference>
<dbReference type="AlphaFoldDB" id="A0A9D1FR23"/>
<dbReference type="SUPFAM" id="SSF88659">
    <property type="entry name" value="Sigma3 and sigma4 domains of RNA polymerase sigma factors"/>
    <property type="match status" value="1"/>
</dbReference>
<comment type="caution">
    <text evidence="6">The sequence shown here is derived from an EMBL/GenBank/DDBJ whole genome shotgun (WGS) entry which is preliminary data.</text>
</comment>
<keyword evidence="3" id="KW-0238">DNA-binding</keyword>
<protein>
    <submittedName>
        <fullName evidence="6">RNA polymerase sigma factor</fullName>
    </submittedName>
</protein>
<name>A0A9D1FR23_9FIRM</name>
<dbReference type="InterPro" id="IPR039425">
    <property type="entry name" value="RNA_pol_sigma-70-like"/>
</dbReference>
<dbReference type="InterPro" id="IPR013249">
    <property type="entry name" value="RNA_pol_sigma70_r4_t2"/>
</dbReference>
<evidence type="ECO:0000256" key="2">
    <source>
        <dbReference type="ARBA" id="ARBA00023082"/>
    </source>
</evidence>
<dbReference type="Gene3D" id="1.10.10.10">
    <property type="entry name" value="Winged helix-like DNA-binding domain superfamily/Winged helix DNA-binding domain"/>
    <property type="match status" value="1"/>
</dbReference>